<evidence type="ECO:0000313" key="3">
    <source>
        <dbReference type="Proteomes" id="UP000000768"/>
    </source>
</evidence>
<feature type="region of interest" description="Disordered" evidence="1">
    <location>
        <begin position="1"/>
        <end position="28"/>
    </location>
</feature>
<organism evidence="2 3">
    <name type="scientific">Sorghum bicolor</name>
    <name type="common">Sorghum</name>
    <name type="synonym">Sorghum vulgare</name>
    <dbReference type="NCBI Taxonomy" id="4558"/>
    <lineage>
        <taxon>Eukaryota</taxon>
        <taxon>Viridiplantae</taxon>
        <taxon>Streptophyta</taxon>
        <taxon>Embryophyta</taxon>
        <taxon>Tracheophyta</taxon>
        <taxon>Spermatophyta</taxon>
        <taxon>Magnoliopsida</taxon>
        <taxon>Liliopsida</taxon>
        <taxon>Poales</taxon>
        <taxon>Poaceae</taxon>
        <taxon>PACMAD clade</taxon>
        <taxon>Panicoideae</taxon>
        <taxon>Andropogonodae</taxon>
        <taxon>Andropogoneae</taxon>
        <taxon>Sorghinae</taxon>
        <taxon>Sorghum</taxon>
    </lineage>
</organism>
<protein>
    <submittedName>
        <fullName evidence="2">Uncharacterized protein</fullName>
    </submittedName>
</protein>
<feature type="compositionally biased region" description="Low complexity" evidence="1">
    <location>
        <begin position="1"/>
        <end position="22"/>
    </location>
</feature>
<dbReference type="Gramene" id="OQU91570">
    <property type="protein sequence ID" value="OQU91570"/>
    <property type="gene ID" value="SORBI_3001G207301"/>
</dbReference>
<sequence length="91" mass="8919">MSGPLPSSTQPPASSVAPAVTAAPPPSTSLELSSAFSGQLLTLDSLAGVVAELSRNMAAMQIFMATMQATVAGLVQSFQPTATAPSGAGDA</sequence>
<dbReference type="AlphaFoldDB" id="A0A1Z5S6L4"/>
<reference evidence="2 3" key="1">
    <citation type="journal article" date="2009" name="Nature">
        <title>The Sorghum bicolor genome and the diversification of grasses.</title>
        <authorList>
            <person name="Paterson A.H."/>
            <person name="Bowers J.E."/>
            <person name="Bruggmann R."/>
            <person name="Dubchak I."/>
            <person name="Grimwood J."/>
            <person name="Gundlach H."/>
            <person name="Haberer G."/>
            <person name="Hellsten U."/>
            <person name="Mitros T."/>
            <person name="Poliakov A."/>
            <person name="Schmutz J."/>
            <person name="Spannagl M."/>
            <person name="Tang H."/>
            <person name="Wang X."/>
            <person name="Wicker T."/>
            <person name="Bharti A.K."/>
            <person name="Chapman J."/>
            <person name="Feltus F.A."/>
            <person name="Gowik U."/>
            <person name="Grigoriev I.V."/>
            <person name="Lyons E."/>
            <person name="Maher C.A."/>
            <person name="Martis M."/>
            <person name="Narechania A."/>
            <person name="Otillar R.P."/>
            <person name="Penning B.W."/>
            <person name="Salamov A.A."/>
            <person name="Wang Y."/>
            <person name="Zhang L."/>
            <person name="Carpita N.C."/>
            <person name="Freeling M."/>
            <person name="Gingle A.R."/>
            <person name="Hash C.T."/>
            <person name="Keller B."/>
            <person name="Klein P."/>
            <person name="Kresovich S."/>
            <person name="McCann M.C."/>
            <person name="Ming R."/>
            <person name="Peterson D.G."/>
            <person name="Mehboob-ur-Rahman"/>
            <person name="Ware D."/>
            <person name="Westhoff P."/>
            <person name="Mayer K.F."/>
            <person name="Messing J."/>
            <person name="Rokhsar D.S."/>
        </authorList>
    </citation>
    <scope>NUCLEOTIDE SEQUENCE [LARGE SCALE GENOMIC DNA]</scope>
    <source>
        <strain evidence="3">cv. BTx623</strain>
    </source>
</reference>
<proteinExistence type="predicted"/>
<dbReference type="EMBL" id="CM000760">
    <property type="protein sequence ID" value="OQU91570.1"/>
    <property type="molecule type" value="Genomic_DNA"/>
</dbReference>
<evidence type="ECO:0000256" key="1">
    <source>
        <dbReference type="SAM" id="MobiDB-lite"/>
    </source>
</evidence>
<reference evidence="3" key="2">
    <citation type="journal article" date="2018" name="Plant J.">
        <title>The Sorghum bicolor reference genome: improved assembly, gene annotations, a transcriptome atlas, and signatures of genome organization.</title>
        <authorList>
            <person name="McCormick R.F."/>
            <person name="Truong S.K."/>
            <person name="Sreedasyam A."/>
            <person name="Jenkins J."/>
            <person name="Shu S."/>
            <person name="Sims D."/>
            <person name="Kennedy M."/>
            <person name="Amirebrahimi M."/>
            <person name="Weers B.D."/>
            <person name="McKinley B."/>
            <person name="Mattison A."/>
            <person name="Morishige D.T."/>
            <person name="Grimwood J."/>
            <person name="Schmutz J."/>
            <person name="Mullet J.E."/>
        </authorList>
    </citation>
    <scope>NUCLEOTIDE SEQUENCE [LARGE SCALE GENOMIC DNA]</scope>
    <source>
        <strain evidence="3">cv. BTx623</strain>
    </source>
</reference>
<dbReference type="InParanoid" id="A0A1Z5S6L4"/>
<dbReference type="Proteomes" id="UP000000768">
    <property type="component" value="Chromosome 1"/>
</dbReference>
<keyword evidence="3" id="KW-1185">Reference proteome</keyword>
<evidence type="ECO:0000313" key="2">
    <source>
        <dbReference type="EMBL" id="OQU91570.1"/>
    </source>
</evidence>
<gene>
    <name evidence="2" type="ORF">SORBI_3001G207301</name>
</gene>
<name>A0A1Z5S6L4_SORBI</name>
<accession>A0A1Z5S6L4</accession>